<dbReference type="InterPro" id="IPR013767">
    <property type="entry name" value="PAS_fold"/>
</dbReference>
<dbReference type="InterPro" id="IPR035965">
    <property type="entry name" value="PAS-like_dom_sf"/>
</dbReference>
<comment type="caution">
    <text evidence="4">The sequence shown here is derived from an EMBL/GenBank/DDBJ whole genome shotgun (WGS) entry which is preliminary data.</text>
</comment>
<dbReference type="InterPro" id="IPR036890">
    <property type="entry name" value="HATPase_C_sf"/>
</dbReference>
<feature type="domain" description="Histidine kinase" evidence="2">
    <location>
        <begin position="654"/>
        <end position="859"/>
    </location>
</feature>
<feature type="region of interest" description="Disordered" evidence="1">
    <location>
        <begin position="136"/>
        <end position="163"/>
    </location>
</feature>
<organism evidence="4 5">
    <name type="scientific">Methylobacterium aerolatum</name>
    <dbReference type="NCBI Taxonomy" id="418708"/>
    <lineage>
        <taxon>Bacteria</taxon>
        <taxon>Pseudomonadati</taxon>
        <taxon>Pseudomonadota</taxon>
        <taxon>Alphaproteobacteria</taxon>
        <taxon>Hyphomicrobiales</taxon>
        <taxon>Methylobacteriaceae</taxon>
        <taxon>Methylobacterium</taxon>
    </lineage>
</organism>
<dbReference type="Gene3D" id="3.30.565.10">
    <property type="entry name" value="Histidine kinase-like ATPase, C-terminal domain"/>
    <property type="match status" value="1"/>
</dbReference>
<dbReference type="PANTHER" id="PTHR45569">
    <property type="entry name" value="SENSOR PROTEIN KDPD"/>
    <property type="match status" value="1"/>
</dbReference>
<dbReference type="RefSeq" id="WP_238205557.1">
    <property type="nucleotide sequence ID" value="NZ_BPQE01000023.1"/>
</dbReference>
<feature type="region of interest" description="Disordered" evidence="1">
    <location>
        <begin position="311"/>
        <end position="356"/>
    </location>
</feature>
<protein>
    <submittedName>
        <fullName evidence="4">Signal transduction histidine kinase</fullName>
    </submittedName>
</protein>
<dbReference type="SMART" id="SM00091">
    <property type="entry name" value="PAS"/>
    <property type="match status" value="3"/>
</dbReference>
<dbReference type="GO" id="GO:0016301">
    <property type="term" value="F:kinase activity"/>
    <property type="evidence" value="ECO:0007669"/>
    <property type="project" value="UniProtKB-KW"/>
</dbReference>
<evidence type="ECO:0000259" key="3">
    <source>
        <dbReference type="PROSITE" id="PS50112"/>
    </source>
</evidence>
<evidence type="ECO:0000256" key="1">
    <source>
        <dbReference type="SAM" id="MobiDB-lite"/>
    </source>
</evidence>
<evidence type="ECO:0000313" key="5">
    <source>
        <dbReference type="Proteomes" id="UP001231124"/>
    </source>
</evidence>
<reference evidence="4 5" key="1">
    <citation type="submission" date="2023-07" db="EMBL/GenBank/DDBJ databases">
        <title>Genomic Encyclopedia of Type Strains, Phase IV (KMG-IV): sequencing the most valuable type-strain genomes for metagenomic binning, comparative biology and taxonomic classification.</title>
        <authorList>
            <person name="Goeker M."/>
        </authorList>
    </citation>
    <scope>NUCLEOTIDE SEQUENCE [LARGE SCALE GENOMIC DNA]</scope>
    <source>
        <strain evidence="4 5">DSM 19013</strain>
    </source>
</reference>
<dbReference type="InterPro" id="IPR005467">
    <property type="entry name" value="His_kinase_dom"/>
</dbReference>
<name>A0ABU0HUV9_9HYPH</name>
<feature type="region of interest" description="Disordered" evidence="1">
    <location>
        <begin position="249"/>
        <end position="294"/>
    </location>
</feature>
<dbReference type="PROSITE" id="PS50112">
    <property type="entry name" value="PAS"/>
    <property type="match status" value="1"/>
</dbReference>
<dbReference type="SUPFAM" id="SSF55874">
    <property type="entry name" value="ATPase domain of HSP90 chaperone/DNA topoisomerase II/histidine kinase"/>
    <property type="match status" value="1"/>
</dbReference>
<feature type="domain" description="PAS" evidence="3">
    <location>
        <begin position="539"/>
        <end position="576"/>
    </location>
</feature>
<gene>
    <name evidence="4" type="ORF">QO012_000155</name>
</gene>
<dbReference type="CDD" id="cd00130">
    <property type="entry name" value="PAS"/>
    <property type="match status" value="1"/>
</dbReference>
<dbReference type="Gene3D" id="3.30.450.20">
    <property type="entry name" value="PAS domain"/>
    <property type="match status" value="1"/>
</dbReference>
<dbReference type="PROSITE" id="PS50109">
    <property type="entry name" value="HIS_KIN"/>
    <property type="match status" value="1"/>
</dbReference>
<dbReference type="Pfam" id="PF00989">
    <property type="entry name" value="PAS"/>
    <property type="match status" value="1"/>
</dbReference>
<feature type="compositionally biased region" description="Acidic residues" evidence="1">
    <location>
        <begin position="333"/>
        <end position="343"/>
    </location>
</feature>
<dbReference type="Proteomes" id="UP001231124">
    <property type="component" value="Unassembled WGS sequence"/>
</dbReference>
<evidence type="ECO:0000313" key="4">
    <source>
        <dbReference type="EMBL" id="MDQ0445677.1"/>
    </source>
</evidence>
<keyword evidence="5" id="KW-1185">Reference proteome</keyword>
<dbReference type="EMBL" id="JAUSVP010000001">
    <property type="protein sequence ID" value="MDQ0445677.1"/>
    <property type="molecule type" value="Genomic_DNA"/>
</dbReference>
<sequence>MHTDSTSRDGGGGSGLERALAAWDREPTLAAALRDAAAPHLVLDAADGRVRRASPAAGRLAEALALLDGRSITRQLTVAFPADGPPRLVRLRLDPRRIVPPSLFLVARGQDDDGHAIFLAIPSGPTALPRLPAVAPTATVPHGEPAEAPPAPPPAEDDGIPPGHRFLWRSDEQDTLTSVSGPLAALVGRAVSDFGGPVADALAARRTFRKVPARILLSPRSIEADLSGAPAGRDGAVFRGFEGFGVVRATGPERGAPVSEPEPEPRAEVEPDRSESTAVSSEIEATPAPADALAGHDAPLDAVLREIVEGDPAPVEPDVQDADGEEADRGDANYEDPDFEEGERTEAPTADASLSSAEHDAFREIARALGARYAGDEETKPFEYEADRNAGSVTPFPVARAEAQDIAPPPETDTSGLLDGLPIAALVHRGEAIIAVNRPFLDLTGYADADALRLAGMDAVFPGGAPNFRSGLTHETAITLAEGGSCPVEVTRGICAWEGGPAAILILRRLEEDDPRRALAAERLAREVQAGRALGAEAALDALQAGVVTVDRDGRVVTLNRAAASLFGANATEVVGAGLASLFDNGSAIALASALAGEGDVPGVVLAQGRAMMLALAPPRADGHRVAVLHRLPDSIANPPTAEPAPRRAPSPLRLDRELREPIDAILALTHTMLEERFGTLGDQRYRACLADIREAGVRILERVSELSDLAAVEAGQIDLHPRPLALNEVVANCVAVLQGEAARSRIVLRTSFSANLAELEVDEPSVRRAASLVIEQAIRRSVAGGQVIVSTGAGEAAEVALRVRDGGPAQEVAQAGAAEEDLRLALPRALVQANGGQLRLRGRGEDGTLVEIVLPVRRSAQN</sequence>
<evidence type="ECO:0000259" key="2">
    <source>
        <dbReference type="PROSITE" id="PS50109"/>
    </source>
</evidence>
<dbReference type="InterPro" id="IPR000014">
    <property type="entry name" value="PAS"/>
</dbReference>
<keyword evidence="4" id="KW-0808">Transferase</keyword>
<dbReference type="InterPro" id="IPR052023">
    <property type="entry name" value="Histidine_kinase_KdpD"/>
</dbReference>
<dbReference type="PANTHER" id="PTHR45569:SF1">
    <property type="entry name" value="SENSOR PROTEIN KDPD"/>
    <property type="match status" value="1"/>
</dbReference>
<keyword evidence="4" id="KW-0418">Kinase</keyword>
<accession>A0ABU0HUV9</accession>
<feature type="compositionally biased region" description="Basic and acidic residues" evidence="1">
    <location>
        <begin position="263"/>
        <end position="275"/>
    </location>
</feature>
<proteinExistence type="predicted"/>
<dbReference type="SUPFAM" id="SSF55785">
    <property type="entry name" value="PYP-like sensor domain (PAS domain)"/>
    <property type="match status" value="1"/>
</dbReference>
<dbReference type="Pfam" id="PF13188">
    <property type="entry name" value="PAS_8"/>
    <property type="match status" value="1"/>
</dbReference>